<comment type="similarity">
    <text evidence="1">Belongs to the DMRT family.</text>
</comment>
<dbReference type="PANTHER" id="PTHR12322">
    <property type="entry name" value="DOUBLESEX AND MAB-3 RELATED TRANSCRIPTION FACTOR DMRT"/>
    <property type="match status" value="1"/>
</dbReference>
<dbReference type="Proteomes" id="UP000261620">
    <property type="component" value="Unplaced"/>
</dbReference>
<dbReference type="Ensembl" id="ENSMMOT00000018963.1">
    <property type="protein sequence ID" value="ENSMMOP00000018661.1"/>
    <property type="gene ID" value="ENSMMOG00000014134.1"/>
</dbReference>
<dbReference type="InterPro" id="IPR036407">
    <property type="entry name" value="DM_DNA-bd_sf"/>
</dbReference>
<sequence length="271" mass="30022">MSKDILQSKQVLESTRPSPLSKGQKDPRMPRCVHCRNHGYMSSLKGNRRFYSWRDCQCPKCKLTSERQENHVCRSLNDKMPNILLFFFIMLKNKAGKDCVVSEGQTQTPISTSPSHFSVTGSRSVSSSSQLAGAWALNDGPPDLLLETSYYNFYQPSCLLWQPLQLPQMPHGDGCLSSHNMTSQYCMHSYYPAATYLTRGLGSTTCVPRLEDNNSSNFAETMGAPLSVGSIQPGLDSTVTNRSIGFLLNSDVHPECEASSETPDFTANATK</sequence>
<keyword evidence="2 8" id="KW-0479">Metal-binding</keyword>
<keyword evidence="12" id="KW-1185">Reference proteome</keyword>
<dbReference type="OMA" id="CLMTECS"/>
<feature type="region of interest" description="Disordered" evidence="9">
    <location>
        <begin position="1"/>
        <end position="28"/>
    </location>
</feature>
<dbReference type="Gene3D" id="4.10.1040.10">
    <property type="entry name" value="DM DNA-binding domain"/>
    <property type="match status" value="1"/>
</dbReference>
<dbReference type="GO" id="GO:0000981">
    <property type="term" value="F:DNA-binding transcription factor activity, RNA polymerase II-specific"/>
    <property type="evidence" value="ECO:0007669"/>
    <property type="project" value="TreeGrafter"/>
</dbReference>
<dbReference type="PROSITE" id="PS50809">
    <property type="entry name" value="DM_2"/>
    <property type="match status" value="1"/>
</dbReference>
<dbReference type="SMART" id="SM00301">
    <property type="entry name" value="DM"/>
    <property type="match status" value="1"/>
</dbReference>
<proteinExistence type="inferred from homology"/>
<organism evidence="11 12">
    <name type="scientific">Mola mola</name>
    <name type="common">Ocean sunfish</name>
    <name type="synonym">Tetraodon mola</name>
    <dbReference type="NCBI Taxonomy" id="94237"/>
    <lineage>
        <taxon>Eukaryota</taxon>
        <taxon>Metazoa</taxon>
        <taxon>Chordata</taxon>
        <taxon>Craniata</taxon>
        <taxon>Vertebrata</taxon>
        <taxon>Euteleostomi</taxon>
        <taxon>Actinopterygii</taxon>
        <taxon>Neopterygii</taxon>
        <taxon>Teleostei</taxon>
        <taxon>Neoteleostei</taxon>
        <taxon>Acanthomorphata</taxon>
        <taxon>Eupercaria</taxon>
        <taxon>Tetraodontiformes</taxon>
        <taxon>Molidae</taxon>
        <taxon>Mola</taxon>
    </lineage>
</organism>
<evidence type="ECO:0000256" key="3">
    <source>
        <dbReference type="ARBA" id="ARBA00022833"/>
    </source>
</evidence>
<evidence type="ECO:0000256" key="8">
    <source>
        <dbReference type="PROSITE-ProRule" id="PRU00070"/>
    </source>
</evidence>
<feature type="domain" description="DM" evidence="10">
    <location>
        <begin position="32"/>
        <end position="79"/>
    </location>
</feature>
<dbReference type="SUPFAM" id="SSF82927">
    <property type="entry name" value="Cysteine-rich DNA binding domain, (DM domain)"/>
    <property type="match status" value="1"/>
</dbReference>
<feature type="DNA-binding region" description="DM" evidence="8">
    <location>
        <begin position="32"/>
        <end position="79"/>
    </location>
</feature>
<evidence type="ECO:0000256" key="6">
    <source>
        <dbReference type="ARBA" id="ARBA00023163"/>
    </source>
</evidence>
<keyword evidence="3 8" id="KW-0862">Zinc</keyword>
<dbReference type="InterPro" id="IPR001275">
    <property type="entry name" value="DM_DNA-bd"/>
</dbReference>
<keyword evidence="7 8" id="KW-0539">Nucleus</keyword>
<accession>A0A3Q3WLP8</accession>
<evidence type="ECO:0000256" key="4">
    <source>
        <dbReference type="ARBA" id="ARBA00023015"/>
    </source>
</evidence>
<evidence type="ECO:0000256" key="7">
    <source>
        <dbReference type="ARBA" id="ARBA00023242"/>
    </source>
</evidence>
<keyword evidence="5 8" id="KW-0238">DNA-binding</keyword>
<dbReference type="InterPro" id="IPR026607">
    <property type="entry name" value="DMRT"/>
</dbReference>
<dbReference type="GO" id="GO:0007548">
    <property type="term" value="P:sex differentiation"/>
    <property type="evidence" value="ECO:0007669"/>
    <property type="project" value="TreeGrafter"/>
</dbReference>
<dbReference type="GO" id="GO:0000978">
    <property type="term" value="F:RNA polymerase II cis-regulatory region sequence-specific DNA binding"/>
    <property type="evidence" value="ECO:0007669"/>
    <property type="project" value="TreeGrafter"/>
</dbReference>
<comment type="subcellular location">
    <subcellularLocation>
        <location evidence="8">Nucleus</location>
    </subcellularLocation>
</comment>
<dbReference type="AlphaFoldDB" id="A0A3Q3WLP8"/>
<dbReference type="GO" id="GO:0046872">
    <property type="term" value="F:metal ion binding"/>
    <property type="evidence" value="ECO:0007669"/>
    <property type="project" value="UniProtKB-KW"/>
</dbReference>
<dbReference type="Pfam" id="PF12374">
    <property type="entry name" value="Dmrt1"/>
    <property type="match status" value="1"/>
</dbReference>
<protein>
    <recommendedName>
        <fullName evidence="10">DM domain-containing protein</fullName>
    </recommendedName>
</protein>
<evidence type="ECO:0000256" key="2">
    <source>
        <dbReference type="ARBA" id="ARBA00022723"/>
    </source>
</evidence>
<dbReference type="Pfam" id="PF00751">
    <property type="entry name" value="DM"/>
    <property type="match status" value="1"/>
</dbReference>
<keyword evidence="6" id="KW-0804">Transcription</keyword>
<reference evidence="11" key="2">
    <citation type="submission" date="2025-09" db="UniProtKB">
        <authorList>
            <consortium name="Ensembl"/>
        </authorList>
    </citation>
    <scope>IDENTIFICATION</scope>
</reference>
<dbReference type="STRING" id="94237.ENSMMOP00000018661"/>
<reference evidence="11" key="1">
    <citation type="submission" date="2025-08" db="UniProtKB">
        <authorList>
            <consortium name="Ensembl"/>
        </authorList>
    </citation>
    <scope>IDENTIFICATION</scope>
</reference>
<evidence type="ECO:0000256" key="1">
    <source>
        <dbReference type="ARBA" id="ARBA00006834"/>
    </source>
</evidence>
<feature type="compositionally biased region" description="Polar residues" evidence="9">
    <location>
        <begin position="1"/>
        <end position="18"/>
    </location>
</feature>
<evidence type="ECO:0000256" key="5">
    <source>
        <dbReference type="ARBA" id="ARBA00023125"/>
    </source>
</evidence>
<evidence type="ECO:0000259" key="10">
    <source>
        <dbReference type="PROSITE" id="PS50809"/>
    </source>
</evidence>
<evidence type="ECO:0000313" key="11">
    <source>
        <dbReference type="Ensembl" id="ENSMMOP00000018661.1"/>
    </source>
</evidence>
<keyword evidence="4" id="KW-0805">Transcription regulation</keyword>
<evidence type="ECO:0000256" key="9">
    <source>
        <dbReference type="SAM" id="MobiDB-lite"/>
    </source>
</evidence>
<name>A0A3Q3WLP8_MOLML</name>
<evidence type="ECO:0000313" key="12">
    <source>
        <dbReference type="Proteomes" id="UP000261620"/>
    </source>
</evidence>
<dbReference type="GO" id="GO:0005634">
    <property type="term" value="C:nucleus"/>
    <property type="evidence" value="ECO:0007669"/>
    <property type="project" value="UniProtKB-SubCell"/>
</dbReference>
<dbReference type="InterPro" id="IPR022114">
    <property type="entry name" value="DMRT1-like"/>
</dbReference>
<dbReference type="PANTHER" id="PTHR12322:SF70">
    <property type="entry name" value="DOUBLESEX- AND MAB-3-RELATED TRANSCRIPTION FACTOR 1"/>
    <property type="match status" value="1"/>
</dbReference>